<evidence type="ECO:0000259" key="5">
    <source>
        <dbReference type="PROSITE" id="PS51005"/>
    </source>
</evidence>
<accession>A0ABR0VSF0</accession>
<gene>
    <name evidence="6" type="ORF">DH2020_028077</name>
</gene>
<keyword evidence="7" id="KW-1185">Reference proteome</keyword>
<dbReference type="PANTHER" id="PTHR31744">
    <property type="entry name" value="PROTEIN CUP-SHAPED COTYLEDON 2-RELATED"/>
    <property type="match status" value="1"/>
</dbReference>
<organism evidence="6 7">
    <name type="scientific">Rehmannia glutinosa</name>
    <name type="common">Chinese foxglove</name>
    <dbReference type="NCBI Taxonomy" id="99300"/>
    <lineage>
        <taxon>Eukaryota</taxon>
        <taxon>Viridiplantae</taxon>
        <taxon>Streptophyta</taxon>
        <taxon>Embryophyta</taxon>
        <taxon>Tracheophyta</taxon>
        <taxon>Spermatophyta</taxon>
        <taxon>Magnoliopsida</taxon>
        <taxon>eudicotyledons</taxon>
        <taxon>Gunneridae</taxon>
        <taxon>Pentapetalae</taxon>
        <taxon>asterids</taxon>
        <taxon>lamiids</taxon>
        <taxon>Lamiales</taxon>
        <taxon>Orobanchaceae</taxon>
        <taxon>Rehmannieae</taxon>
        <taxon>Rehmannia</taxon>
    </lineage>
</organism>
<dbReference type="InterPro" id="IPR036093">
    <property type="entry name" value="NAC_dom_sf"/>
</dbReference>
<reference evidence="6 7" key="1">
    <citation type="journal article" date="2021" name="Comput. Struct. Biotechnol. J.">
        <title>De novo genome assembly of the potent medicinal plant Rehmannia glutinosa using nanopore technology.</title>
        <authorList>
            <person name="Ma L."/>
            <person name="Dong C."/>
            <person name="Song C."/>
            <person name="Wang X."/>
            <person name="Zheng X."/>
            <person name="Niu Y."/>
            <person name="Chen S."/>
            <person name="Feng W."/>
        </authorList>
    </citation>
    <scope>NUCLEOTIDE SEQUENCE [LARGE SCALE GENOMIC DNA]</scope>
    <source>
        <strain evidence="6">DH-2019</strain>
    </source>
</reference>
<dbReference type="PANTHER" id="PTHR31744:SF220">
    <property type="entry name" value="LOW QUALITY PROTEIN: NAC DOMAIN-CONTAINING PROTEIN 90-LIKE"/>
    <property type="match status" value="1"/>
</dbReference>
<protein>
    <recommendedName>
        <fullName evidence="5">NAC domain-containing protein</fullName>
    </recommendedName>
</protein>
<dbReference type="SUPFAM" id="SSF101941">
    <property type="entry name" value="NAC domain"/>
    <property type="match status" value="1"/>
</dbReference>
<keyword evidence="2" id="KW-0238">DNA-binding</keyword>
<keyword evidence="1" id="KW-0805">Transcription regulation</keyword>
<dbReference type="EMBL" id="JABTTQ020000747">
    <property type="protein sequence ID" value="KAK6138193.1"/>
    <property type="molecule type" value="Genomic_DNA"/>
</dbReference>
<dbReference type="Proteomes" id="UP001318860">
    <property type="component" value="Unassembled WGS sequence"/>
</dbReference>
<keyword evidence="4" id="KW-0539">Nucleus</keyword>
<comment type="caution">
    <text evidence="6">The sequence shown here is derived from an EMBL/GenBank/DDBJ whole genome shotgun (WGS) entry which is preliminary data.</text>
</comment>
<evidence type="ECO:0000313" key="6">
    <source>
        <dbReference type="EMBL" id="KAK6138193.1"/>
    </source>
</evidence>
<evidence type="ECO:0000256" key="4">
    <source>
        <dbReference type="ARBA" id="ARBA00023242"/>
    </source>
</evidence>
<dbReference type="Gene3D" id="2.170.150.80">
    <property type="entry name" value="NAC domain"/>
    <property type="match status" value="1"/>
</dbReference>
<evidence type="ECO:0000313" key="7">
    <source>
        <dbReference type="Proteomes" id="UP001318860"/>
    </source>
</evidence>
<proteinExistence type="predicted"/>
<dbReference type="PROSITE" id="PS51005">
    <property type="entry name" value="NAC"/>
    <property type="match status" value="1"/>
</dbReference>
<dbReference type="InterPro" id="IPR003441">
    <property type="entry name" value="NAC-dom"/>
</dbReference>
<evidence type="ECO:0000256" key="1">
    <source>
        <dbReference type="ARBA" id="ARBA00023015"/>
    </source>
</evidence>
<evidence type="ECO:0000256" key="3">
    <source>
        <dbReference type="ARBA" id="ARBA00023163"/>
    </source>
</evidence>
<name>A0ABR0VSF0_REHGL</name>
<feature type="domain" description="NAC" evidence="5">
    <location>
        <begin position="4"/>
        <end position="160"/>
    </location>
</feature>
<keyword evidence="3" id="KW-0804">Transcription</keyword>
<sequence length="174" mass="20258">MEEMPIGFRFYPTEEELISFYLQNMLQHKNGNYFNRVIPLLHIYQFEPWQLPQKCGELCYGDPEQWFFFVPRQEREVHGGKPSRTTTTGYWKATGSPSDIYSSDGKVIGVKKCMVFYNGKAPRSAKTKWKMNEYKAIKQDLPTSTPGLRNEVSLCRVYVVSGSSRTFDRWPTST</sequence>
<evidence type="ECO:0000256" key="2">
    <source>
        <dbReference type="ARBA" id="ARBA00023125"/>
    </source>
</evidence>
<dbReference type="Pfam" id="PF02365">
    <property type="entry name" value="NAM"/>
    <property type="match status" value="1"/>
</dbReference>